<keyword evidence="6 11" id="KW-0472">Membrane</keyword>
<dbReference type="GO" id="GO:0006935">
    <property type="term" value="P:chemotaxis"/>
    <property type="evidence" value="ECO:0007669"/>
    <property type="project" value="UniProtKB-KW"/>
</dbReference>
<dbReference type="PANTHER" id="PTHR32089:SF114">
    <property type="entry name" value="METHYL-ACCEPTING CHEMOTAXIS PROTEIN MCPB"/>
    <property type="match status" value="1"/>
</dbReference>
<dbReference type="Proteomes" id="UP000276437">
    <property type="component" value="Chromosome"/>
</dbReference>
<sequence>MKKKLIILLLIISCVPLLGASLFSFSLFNKTLKNDFYSLSSSEIEVLQSETKDYVDKHLEVLRGLAQTASVKNYDLPAASQLLGDTQKVFTALAMTVDDDKGNQLVRGDNAKLVKVGDRAFYQTALKGNDEVVSEVLVSKTDGNPVVAIATPIRSANGTVTGVLQASINLSFLKDFVVKRSQAGVTAYILDQDGKITAHPNEQVSNERKDMSQLPFVQKAMKGQSGIEEISGDDGVRKLVNYVYDPKTRWIICMEKSFDEYNARNNSLLLTNLAILLITVLMVVFISVFVSNRVTKPITQLVEATETIKTGNLNIEITNRQSDEIGKLAQNFNAMVSGLKDLLGQVLVTAKAVSSSSEQLTACAAQSEVTAGEIADSIANISQSVNEQVATLENTTALVTEIVANIQQIASDSTIVASVSEKTAQSAEDSGKAIEKAVAEMQNIEANVADSARLVTKLDERSKEIGQILDTISGIASQTNLLALNAAIEAARAGEQGRGFAVVADEVRKLAEQSQMAAKQIGDLIAEIQADTHNAVVAMNKSSDVVQQEVALVSSVGGTFNEIIAMTNQVSGQIQGITASIETIAQNSQHVLSAVKDIDSMSKNTVTQTMQVSVATEHQVAAIEEVQEVLVDTAGSLQHAIKKFSL</sequence>
<dbReference type="GO" id="GO:0005886">
    <property type="term" value="C:plasma membrane"/>
    <property type="evidence" value="ECO:0007669"/>
    <property type="project" value="UniProtKB-SubCell"/>
</dbReference>
<dbReference type="EMBL" id="AP018449">
    <property type="protein sequence ID" value="BBB89878.1"/>
    <property type="molecule type" value="Genomic_DNA"/>
</dbReference>
<organism evidence="14 15">
    <name type="scientific">Methylomusa anaerophila</name>
    <dbReference type="NCBI Taxonomy" id="1930071"/>
    <lineage>
        <taxon>Bacteria</taxon>
        <taxon>Bacillati</taxon>
        <taxon>Bacillota</taxon>
        <taxon>Negativicutes</taxon>
        <taxon>Selenomonadales</taxon>
        <taxon>Sporomusaceae</taxon>
        <taxon>Methylomusa</taxon>
    </lineage>
</organism>
<keyword evidence="2" id="KW-1003">Cell membrane</keyword>
<dbReference type="Gene3D" id="1.10.287.950">
    <property type="entry name" value="Methyl-accepting chemotaxis protein"/>
    <property type="match status" value="1"/>
</dbReference>
<dbReference type="SUPFAM" id="SSF58104">
    <property type="entry name" value="Methyl-accepting chemotaxis protein (MCP) signaling domain"/>
    <property type="match status" value="1"/>
</dbReference>
<evidence type="ECO:0000256" key="7">
    <source>
        <dbReference type="ARBA" id="ARBA00023224"/>
    </source>
</evidence>
<keyword evidence="10" id="KW-0175">Coiled coil</keyword>
<evidence type="ECO:0000256" key="1">
    <source>
        <dbReference type="ARBA" id="ARBA00004651"/>
    </source>
</evidence>
<dbReference type="SMART" id="SM00283">
    <property type="entry name" value="MA"/>
    <property type="match status" value="1"/>
</dbReference>
<evidence type="ECO:0000256" key="6">
    <source>
        <dbReference type="ARBA" id="ARBA00023136"/>
    </source>
</evidence>
<dbReference type="Pfam" id="PF00672">
    <property type="entry name" value="HAMP"/>
    <property type="match status" value="1"/>
</dbReference>
<dbReference type="InterPro" id="IPR033479">
    <property type="entry name" value="dCache_1"/>
</dbReference>
<evidence type="ECO:0000313" key="15">
    <source>
        <dbReference type="Proteomes" id="UP000276437"/>
    </source>
</evidence>
<comment type="similarity">
    <text evidence="8">Belongs to the methyl-accepting chemotaxis (MCP) protein family.</text>
</comment>
<feature type="coiled-coil region" evidence="10">
    <location>
        <begin position="427"/>
        <end position="454"/>
    </location>
</feature>
<evidence type="ECO:0000256" key="10">
    <source>
        <dbReference type="SAM" id="Coils"/>
    </source>
</evidence>
<keyword evidence="15" id="KW-1185">Reference proteome</keyword>
<evidence type="ECO:0000259" key="12">
    <source>
        <dbReference type="PROSITE" id="PS50111"/>
    </source>
</evidence>
<dbReference type="CDD" id="cd11386">
    <property type="entry name" value="MCP_signal"/>
    <property type="match status" value="1"/>
</dbReference>
<dbReference type="Gene3D" id="6.10.340.10">
    <property type="match status" value="1"/>
</dbReference>
<feature type="domain" description="Methyl-accepting transducer" evidence="12">
    <location>
        <begin position="363"/>
        <end position="599"/>
    </location>
</feature>
<evidence type="ECO:0000256" key="4">
    <source>
        <dbReference type="ARBA" id="ARBA00022692"/>
    </source>
</evidence>
<dbReference type="InterPro" id="IPR004089">
    <property type="entry name" value="MCPsignal_dom"/>
</dbReference>
<dbReference type="InterPro" id="IPR029151">
    <property type="entry name" value="Sensor-like_sf"/>
</dbReference>
<dbReference type="PROSITE" id="PS50111">
    <property type="entry name" value="CHEMOTAXIS_TRANSDUC_2"/>
    <property type="match status" value="1"/>
</dbReference>
<evidence type="ECO:0000313" key="14">
    <source>
        <dbReference type="EMBL" id="BBB89878.1"/>
    </source>
</evidence>
<evidence type="ECO:0000256" key="11">
    <source>
        <dbReference type="SAM" id="Phobius"/>
    </source>
</evidence>
<dbReference type="InterPro" id="IPR003660">
    <property type="entry name" value="HAMP_dom"/>
</dbReference>
<keyword evidence="4 11" id="KW-0812">Transmembrane</keyword>
<gene>
    <name evidence="14" type="primary">mcpB_1</name>
    <name evidence="14" type="ORF">MAMMFC1_00518</name>
</gene>
<dbReference type="Pfam" id="PF00015">
    <property type="entry name" value="MCPsignal"/>
    <property type="match status" value="1"/>
</dbReference>
<dbReference type="SUPFAM" id="SSF103190">
    <property type="entry name" value="Sensory domain-like"/>
    <property type="match status" value="1"/>
</dbReference>
<dbReference type="CDD" id="cd06225">
    <property type="entry name" value="HAMP"/>
    <property type="match status" value="1"/>
</dbReference>
<proteinExistence type="inferred from homology"/>
<evidence type="ECO:0000256" key="8">
    <source>
        <dbReference type="ARBA" id="ARBA00029447"/>
    </source>
</evidence>
<dbReference type="PROSITE" id="PS50885">
    <property type="entry name" value="HAMP"/>
    <property type="match status" value="1"/>
</dbReference>
<dbReference type="KEGG" id="mana:MAMMFC1_00518"/>
<reference evidence="14 15" key="1">
    <citation type="journal article" date="2018" name="Int. J. Syst. Evol. Microbiol.">
        <title>Methylomusa anaerophila gen. nov., sp. nov., an anaerobic methanol-utilizing bacterium isolated from a microbial fuel cell.</title>
        <authorList>
            <person name="Amano N."/>
            <person name="Yamamuro A."/>
            <person name="Miyahara M."/>
            <person name="Kouzuma A."/>
            <person name="Abe T."/>
            <person name="Watanabe K."/>
        </authorList>
    </citation>
    <scope>NUCLEOTIDE SEQUENCE [LARGE SCALE GENOMIC DNA]</scope>
    <source>
        <strain evidence="14 15">MMFC1</strain>
    </source>
</reference>
<feature type="domain" description="HAMP" evidence="13">
    <location>
        <begin position="292"/>
        <end position="344"/>
    </location>
</feature>
<comment type="subcellular location">
    <subcellularLocation>
        <location evidence="1">Cell membrane</location>
        <topology evidence="1">Multi-pass membrane protein</topology>
    </subcellularLocation>
</comment>
<keyword evidence="7 9" id="KW-0807">Transducer</keyword>
<dbReference type="CDD" id="cd12914">
    <property type="entry name" value="PDC1_DGC_like"/>
    <property type="match status" value="1"/>
</dbReference>
<evidence type="ECO:0000259" key="13">
    <source>
        <dbReference type="PROSITE" id="PS50885"/>
    </source>
</evidence>
<dbReference type="SMART" id="SM00304">
    <property type="entry name" value="HAMP"/>
    <property type="match status" value="1"/>
</dbReference>
<dbReference type="Gene3D" id="3.30.450.20">
    <property type="entry name" value="PAS domain"/>
    <property type="match status" value="1"/>
</dbReference>
<evidence type="ECO:0000256" key="9">
    <source>
        <dbReference type="PROSITE-ProRule" id="PRU00284"/>
    </source>
</evidence>
<protein>
    <submittedName>
        <fullName evidence="14">Methyl-accepting chemotaxis protein McpB</fullName>
    </submittedName>
</protein>
<dbReference type="OrthoDB" id="136416at2"/>
<evidence type="ECO:0000256" key="3">
    <source>
        <dbReference type="ARBA" id="ARBA00022500"/>
    </source>
</evidence>
<dbReference type="PANTHER" id="PTHR32089">
    <property type="entry name" value="METHYL-ACCEPTING CHEMOTAXIS PROTEIN MCPB"/>
    <property type="match status" value="1"/>
</dbReference>
<keyword evidence="5 11" id="KW-1133">Transmembrane helix</keyword>
<evidence type="ECO:0000256" key="5">
    <source>
        <dbReference type="ARBA" id="ARBA00022989"/>
    </source>
</evidence>
<evidence type="ECO:0000256" key="2">
    <source>
        <dbReference type="ARBA" id="ARBA00022475"/>
    </source>
</evidence>
<keyword evidence="3" id="KW-0145">Chemotaxis</keyword>
<dbReference type="GO" id="GO:0007165">
    <property type="term" value="P:signal transduction"/>
    <property type="evidence" value="ECO:0007669"/>
    <property type="project" value="UniProtKB-KW"/>
</dbReference>
<accession>A0A348AFN0</accession>
<feature type="transmembrane region" description="Helical" evidence="11">
    <location>
        <begin position="268"/>
        <end position="290"/>
    </location>
</feature>
<dbReference type="CDD" id="cd18774">
    <property type="entry name" value="PDC2_HK_sensor"/>
    <property type="match status" value="1"/>
</dbReference>
<dbReference type="RefSeq" id="WP_126306215.1">
    <property type="nucleotide sequence ID" value="NZ_AP018449.1"/>
</dbReference>
<dbReference type="AlphaFoldDB" id="A0A348AFN0"/>
<dbReference type="Pfam" id="PF02743">
    <property type="entry name" value="dCache_1"/>
    <property type="match status" value="1"/>
</dbReference>
<name>A0A348AFN0_9FIRM</name>